<feature type="non-terminal residue" evidence="2">
    <location>
        <position position="1"/>
    </location>
</feature>
<name>A0A6J5MF98_9CAUD</name>
<reference evidence="2" key="1">
    <citation type="submission" date="2020-04" db="EMBL/GenBank/DDBJ databases">
        <authorList>
            <person name="Chiriac C."/>
            <person name="Salcher M."/>
            <person name="Ghai R."/>
            <person name="Kavagutti S V."/>
        </authorList>
    </citation>
    <scope>NUCLEOTIDE SEQUENCE</scope>
</reference>
<dbReference type="EMBL" id="LR796427">
    <property type="protein sequence ID" value="CAB4144881.1"/>
    <property type="molecule type" value="Genomic_DNA"/>
</dbReference>
<gene>
    <name evidence="2" type="ORF">UFOVP455_82</name>
</gene>
<protein>
    <submittedName>
        <fullName evidence="2">Uncharacterized protein</fullName>
    </submittedName>
</protein>
<feature type="compositionally biased region" description="Polar residues" evidence="1">
    <location>
        <begin position="33"/>
        <end position="43"/>
    </location>
</feature>
<accession>A0A6J5MF98</accession>
<proteinExistence type="predicted"/>
<organism evidence="2">
    <name type="scientific">uncultured Caudovirales phage</name>
    <dbReference type="NCBI Taxonomy" id="2100421"/>
    <lineage>
        <taxon>Viruses</taxon>
        <taxon>Duplodnaviria</taxon>
        <taxon>Heunggongvirae</taxon>
        <taxon>Uroviricota</taxon>
        <taxon>Caudoviricetes</taxon>
        <taxon>Peduoviridae</taxon>
        <taxon>Maltschvirus</taxon>
        <taxon>Maltschvirus maltsch</taxon>
    </lineage>
</organism>
<feature type="region of interest" description="Disordered" evidence="1">
    <location>
        <begin position="1"/>
        <end position="56"/>
    </location>
</feature>
<evidence type="ECO:0000313" key="2">
    <source>
        <dbReference type="EMBL" id="CAB4144881.1"/>
    </source>
</evidence>
<sequence>EFGTNMGIGSSNESLTGAAMPMDTESVKKRQATFGNMTTTAPQKSVARPTAKTTAKSLEQQLNEELQDFYKRNKL</sequence>
<evidence type="ECO:0000256" key="1">
    <source>
        <dbReference type="SAM" id="MobiDB-lite"/>
    </source>
</evidence>